<keyword evidence="1" id="KW-0175">Coiled coil</keyword>
<sequence length="221" mass="25451">MTADNLHHSVNFSFLAEHDPLFVQITATAEQVFSSDPNTTLMKLRQFGEALAQNIAVRLNITRNDNPTQQELLYRLDRELQLDPAIRQLFHTLRIEGNKATHQFQTKHREAMDALRVARALAIWFHQTFGKQDSTFNPGPFLPPHDPSEQLSKSQSAIEQLKQTLLAANQKLETSEQLQALLKQQKDEYEQLAQAMDQEAREQQELLEINQQDLQRLSARL</sequence>
<feature type="coiled-coil region" evidence="1">
    <location>
        <begin position="151"/>
        <end position="220"/>
    </location>
</feature>
<proteinExistence type="predicted"/>
<dbReference type="Pfam" id="PF13643">
    <property type="entry name" value="DUF4145"/>
    <property type="match status" value="1"/>
</dbReference>
<dbReference type="Proteomes" id="UP000254863">
    <property type="component" value="Unassembled WGS sequence"/>
</dbReference>
<organism evidence="3 4">
    <name type="scientific">Klebsiella michiganensis</name>
    <dbReference type="NCBI Taxonomy" id="1134687"/>
    <lineage>
        <taxon>Bacteria</taxon>
        <taxon>Pseudomonadati</taxon>
        <taxon>Pseudomonadota</taxon>
        <taxon>Gammaproteobacteria</taxon>
        <taxon>Enterobacterales</taxon>
        <taxon>Enterobacteriaceae</taxon>
        <taxon>Klebsiella/Raoultella group</taxon>
        <taxon>Klebsiella</taxon>
    </lineage>
</organism>
<feature type="domain" description="DUF4145" evidence="2">
    <location>
        <begin position="28"/>
        <end position="115"/>
    </location>
</feature>
<reference evidence="3 4" key="1">
    <citation type="submission" date="2018-06" db="EMBL/GenBank/DDBJ databases">
        <authorList>
            <consortium name="Pathogen Informatics"/>
            <person name="Doyle S."/>
        </authorList>
    </citation>
    <scope>NUCLEOTIDE SEQUENCE [LARGE SCALE GENOMIC DNA]</scope>
    <source>
        <strain evidence="3 4">NCTC11685</strain>
    </source>
</reference>
<name>A0A7H4N8U2_9ENTR</name>
<gene>
    <name evidence="3" type="ORF">NCTC11685_03503</name>
</gene>
<dbReference type="AlphaFoldDB" id="A0A7H4N8U2"/>
<evidence type="ECO:0000259" key="2">
    <source>
        <dbReference type="Pfam" id="PF13643"/>
    </source>
</evidence>
<dbReference type="InterPro" id="IPR025285">
    <property type="entry name" value="DUF4145"/>
</dbReference>
<comment type="caution">
    <text evidence="3">The sequence shown here is derived from an EMBL/GenBank/DDBJ whole genome shotgun (WGS) entry which is preliminary data.</text>
</comment>
<dbReference type="EMBL" id="UGMS01000001">
    <property type="protein sequence ID" value="STV83502.1"/>
    <property type="molecule type" value="Genomic_DNA"/>
</dbReference>
<accession>A0A7H4N8U2</accession>
<protein>
    <submittedName>
        <fullName evidence="3">Type I restriction-modification system</fullName>
    </submittedName>
</protein>
<evidence type="ECO:0000256" key="1">
    <source>
        <dbReference type="SAM" id="Coils"/>
    </source>
</evidence>
<evidence type="ECO:0000313" key="4">
    <source>
        <dbReference type="Proteomes" id="UP000254863"/>
    </source>
</evidence>
<evidence type="ECO:0000313" key="3">
    <source>
        <dbReference type="EMBL" id="STV83502.1"/>
    </source>
</evidence>